<evidence type="ECO:0000313" key="11">
    <source>
        <dbReference type="Proteomes" id="UP000279271"/>
    </source>
</evidence>
<dbReference type="GO" id="GO:0031267">
    <property type="term" value="F:small GTPase binding"/>
    <property type="evidence" value="ECO:0007669"/>
    <property type="project" value="InterPro"/>
</dbReference>
<dbReference type="SUPFAM" id="SSF48371">
    <property type="entry name" value="ARM repeat"/>
    <property type="match status" value="1"/>
</dbReference>
<keyword evidence="7" id="KW-0539">Nucleus</keyword>
<dbReference type="InterPro" id="IPR016024">
    <property type="entry name" value="ARM-type_fold"/>
</dbReference>
<gene>
    <name evidence="10" type="ORF">APUTEX25_000966</name>
</gene>
<dbReference type="PANTHER" id="PTHR12596">
    <property type="entry name" value="EXPORTIN 4,7-RELATED"/>
    <property type="match status" value="1"/>
</dbReference>
<dbReference type="Gene3D" id="1.25.10.10">
    <property type="entry name" value="Leucine-rich Repeat Variant"/>
    <property type="match status" value="1"/>
</dbReference>
<dbReference type="InterPro" id="IPR011989">
    <property type="entry name" value="ARM-like"/>
</dbReference>
<evidence type="ECO:0000313" key="10">
    <source>
        <dbReference type="EMBL" id="RMZ52847.1"/>
    </source>
</evidence>
<name>A0A3M7KR69_AUXPR</name>
<comment type="caution">
    <text evidence="10">The sequence shown here is derived from an EMBL/GenBank/DDBJ whole genome shotgun (WGS) entry which is preliminary data.</text>
</comment>
<evidence type="ECO:0000256" key="5">
    <source>
        <dbReference type="ARBA" id="ARBA00022490"/>
    </source>
</evidence>
<evidence type="ECO:0000259" key="9">
    <source>
        <dbReference type="PROSITE" id="PS50166"/>
    </source>
</evidence>
<dbReference type="PROSITE" id="PS50166">
    <property type="entry name" value="IMPORTIN_B_NT"/>
    <property type="match status" value="1"/>
</dbReference>
<evidence type="ECO:0000256" key="1">
    <source>
        <dbReference type="ARBA" id="ARBA00004123"/>
    </source>
</evidence>
<evidence type="ECO:0000256" key="6">
    <source>
        <dbReference type="ARBA" id="ARBA00022927"/>
    </source>
</evidence>
<evidence type="ECO:0000256" key="4">
    <source>
        <dbReference type="ARBA" id="ARBA00022448"/>
    </source>
</evidence>
<keyword evidence="4" id="KW-0813">Transport</keyword>
<accession>A0A3M7KR69</accession>
<dbReference type="Proteomes" id="UP000279271">
    <property type="component" value="Unassembled WGS sequence"/>
</dbReference>
<dbReference type="GO" id="GO:0006611">
    <property type="term" value="P:protein export from nucleus"/>
    <property type="evidence" value="ECO:0007669"/>
    <property type="project" value="TreeGrafter"/>
</dbReference>
<keyword evidence="6" id="KW-0653">Protein transport</keyword>
<dbReference type="GO" id="GO:0005643">
    <property type="term" value="C:nuclear pore"/>
    <property type="evidence" value="ECO:0007669"/>
    <property type="project" value="TreeGrafter"/>
</dbReference>
<comment type="similarity">
    <text evidence="3">Belongs to the exportin family.</text>
</comment>
<protein>
    <recommendedName>
        <fullName evidence="8">Exportin-4</fullName>
    </recommendedName>
</protein>
<evidence type="ECO:0000256" key="8">
    <source>
        <dbReference type="ARBA" id="ARBA00040444"/>
    </source>
</evidence>
<dbReference type="GO" id="GO:0005049">
    <property type="term" value="F:nuclear export signal receptor activity"/>
    <property type="evidence" value="ECO:0007669"/>
    <property type="project" value="InterPro"/>
</dbReference>
<reference evidence="11" key="1">
    <citation type="journal article" date="2018" name="Algal Res.">
        <title>Characterization of plant carbon substrate utilization by Auxenochlorella protothecoides.</title>
        <authorList>
            <person name="Vogler B.W."/>
            <person name="Starkenburg S.R."/>
            <person name="Sudasinghe N."/>
            <person name="Schambach J.Y."/>
            <person name="Rollin J.A."/>
            <person name="Pattathil S."/>
            <person name="Barry A.N."/>
        </authorList>
    </citation>
    <scope>NUCLEOTIDE SEQUENCE [LARGE SCALE GENOMIC DNA]</scope>
    <source>
        <strain evidence="11">UTEX 25</strain>
    </source>
</reference>
<dbReference type="GO" id="GO:0005737">
    <property type="term" value="C:cytoplasm"/>
    <property type="evidence" value="ECO:0007669"/>
    <property type="project" value="UniProtKB-SubCell"/>
</dbReference>
<dbReference type="AlphaFoldDB" id="A0A3M7KR69"/>
<dbReference type="InterPro" id="IPR044189">
    <property type="entry name" value="XPO4/7-like"/>
</dbReference>
<organism evidence="10 11">
    <name type="scientific">Auxenochlorella protothecoides</name>
    <name type="common">Green microalga</name>
    <name type="synonym">Chlorella protothecoides</name>
    <dbReference type="NCBI Taxonomy" id="3075"/>
    <lineage>
        <taxon>Eukaryota</taxon>
        <taxon>Viridiplantae</taxon>
        <taxon>Chlorophyta</taxon>
        <taxon>core chlorophytes</taxon>
        <taxon>Trebouxiophyceae</taxon>
        <taxon>Chlorellales</taxon>
        <taxon>Chlorellaceae</taxon>
        <taxon>Auxenochlorella</taxon>
    </lineage>
</organism>
<evidence type="ECO:0000256" key="2">
    <source>
        <dbReference type="ARBA" id="ARBA00004496"/>
    </source>
</evidence>
<comment type="subcellular location">
    <subcellularLocation>
        <location evidence="2">Cytoplasm</location>
    </subcellularLocation>
    <subcellularLocation>
        <location evidence="1">Nucleus</location>
    </subcellularLocation>
</comment>
<evidence type="ECO:0000256" key="3">
    <source>
        <dbReference type="ARBA" id="ARBA00009466"/>
    </source>
</evidence>
<evidence type="ECO:0000256" key="7">
    <source>
        <dbReference type="ARBA" id="ARBA00023242"/>
    </source>
</evidence>
<dbReference type="InterPro" id="IPR001494">
    <property type="entry name" value="Importin-beta_N"/>
</dbReference>
<proteinExistence type="inferred from homology"/>
<feature type="domain" description="Importin N-terminal" evidence="9">
    <location>
        <begin position="26"/>
        <end position="92"/>
    </location>
</feature>
<keyword evidence="5" id="KW-0963">Cytoplasm</keyword>
<sequence>MDLASIQTVIEAASNALENSHTRLEAERTLLDFRCSPSPLAACQHILSHSSMPAAQFQAVLTLRDASLRLWPELGAPERQGVTRFVLEQALHRSRESLSLVRSQCVLTAAQLVKRGHGDASQSDLGLEGLVRGIVHRALSTRDLHEQRTCLELLTALTAECNPQSASPMEKPWSWHDKARQDFERGALAEVALGPPACDREAARAMRQLAVHLAQTSEPLGPHRPAPTYTAWSLRLAFQAWLWPPGAALDRAERGTEEEFLDGCRVVAAAAAAAPVSAPRLWDWIEPGEGTQTRIAAAAELTCAVLSTLASDPQRDDWLTEAGRTLVDAWAALATGLEGVQGGAEAATAVFEAGLRRGLALAAAEATQDEDEAGEHAEAATLEHDLACLAAIGRGAGAPVLAAVSSALVDARSRLEAAVAAASDPSIPLEQLCWLLQVAAALLADAPGADAGDSPALPLAWDAMRDAAAAASMQLLAVAQLCVTHGGHDALSPRLLEVTCVSLGRWAATWFPTEASLPPASGAQDADVAQLLVQLARTAFLAYPGETALHKKASRRLLRALPTSAPAAATLLRCDSWLDLCRAVASQELLVSADVARPLLCALCLAAKGDDAEGAAAYVRHLVQPSVDRLQELAGDGRRDVLWRADVTPRVLFWLESVRGAMQGTCTASVRPLTGAAQQLARPLSLLLPAYRGQSEVTTALLKLAAAVGENLLPLVTDVSAACLPLPGKG</sequence>
<dbReference type="EMBL" id="QOKY01000202">
    <property type="protein sequence ID" value="RMZ52847.1"/>
    <property type="molecule type" value="Genomic_DNA"/>
</dbReference>
<dbReference type="PANTHER" id="PTHR12596:SF1">
    <property type="entry name" value="EXPORTIN-4"/>
    <property type="match status" value="1"/>
</dbReference>